<evidence type="ECO:0000256" key="7">
    <source>
        <dbReference type="ARBA" id="ARBA00022840"/>
    </source>
</evidence>
<dbReference type="PROSITE" id="PS00794">
    <property type="entry name" value="HPPK"/>
    <property type="match status" value="1"/>
</dbReference>
<dbReference type="EMBL" id="PEBX01000024">
    <property type="protein sequence ID" value="PTQ56558.1"/>
    <property type="molecule type" value="Genomic_DNA"/>
</dbReference>
<dbReference type="GO" id="GO:0005524">
    <property type="term" value="F:ATP binding"/>
    <property type="evidence" value="ECO:0007669"/>
    <property type="project" value="UniProtKB-KW"/>
</dbReference>
<dbReference type="PANTHER" id="PTHR43071:SF1">
    <property type="entry name" value="2-AMINO-4-HYDROXY-6-HYDROXYMETHYLDIHYDROPTERIDINE PYROPHOSPHOKINASE"/>
    <property type="match status" value="1"/>
</dbReference>
<evidence type="ECO:0000313" key="11">
    <source>
        <dbReference type="Proteomes" id="UP000244338"/>
    </source>
</evidence>
<feature type="domain" description="7,8-dihydro-6-hydroxymethylpterin-pyrophosphokinase" evidence="9">
    <location>
        <begin position="88"/>
        <end position="99"/>
    </location>
</feature>
<keyword evidence="5" id="KW-0547">Nucleotide-binding</keyword>
<dbReference type="Pfam" id="PF01288">
    <property type="entry name" value="HPPK"/>
    <property type="match status" value="1"/>
</dbReference>
<comment type="pathway">
    <text evidence="2">Cofactor biosynthesis; tetrahydrofolate biosynthesis; 2-amino-4-hydroxy-6-hydroxymethyl-7,8-dihydropteridine diphosphate from 7,8-dihydroneopterin triphosphate: step 4/4.</text>
</comment>
<evidence type="ECO:0000256" key="2">
    <source>
        <dbReference type="ARBA" id="ARBA00005051"/>
    </source>
</evidence>
<organism evidence="10 11">
    <name type="scientific">Candidatus Carbonibacillus altaicus</name>
    <dbReference type="NCBI Taxonomy" id="2163959"/>
    <lineage>
        <taxon>Bacteria</taxon>
        <taxon>Bacillati</taxon>
        <taxon>Bacillota</taxon>
        <taxon>Bacilli</taxon>
        <taxon>Bacillales</taxon>
        <taxon>Candidatus Carbonibacillus</taxon>
    </lineage>
</organism>
<evidence type="ECO:0000259" key="9">
    <source>
        <dbReference type="PROSITE" id="PS00794"/>
    </source>
</evidence>
<proteinExistence type="predicted"/>
<dbReference type="GO" id="GO:0016301">
    <property type="term" value="F:kinase activity"/>
    <property type="evidence" value="ECO:0007669"/>
    <property type="project" value="UniProtKB-KW"/>
</dbReference>
<reference evidence="11" key="1">
    <citation type="journal article" date="2018" name="Sci. Rep.">
        <title>Lignite coal burning seam in the remote Altai Mountains harbors a hydrogen-driven thermophilic microbial community.</title>
        <authorList>
            <person name="Kadnikov V.V."/>
            <person name="Mardanov A.V."/>
            <person name="Ivasenko D.A."/>
            <person name="Antsiferov D.V."/>
            <person name="Beletsky A.V."/>
            <person name="Karnachuk O.V."/>
            <person name="Ravin N.V."/>
        </authorList>
    </citation>
    <scope>NUCLEOTIDE SEQUENCE [LARGE SCALE GENOMIC DNA]</scope>
</reference>
<keyword evidence="6 10" id="KW-0418">Kinase</keyword>
<dbReference type="NCBIfam" id="TIGR01498">
    <property type="entry name" value="folK"/>
    <property type="match status" value="1"/>
</dbReference>
<gene>
    <name evidence="10" type="ORF">BSOLF_0005</name>
</gene>
<evidence type="ECO:0000256" key="3">
    <source>
        <dbReference type="ARBA" id="ARBA00013253"/>
    </source>
</evidence>
<comment type="catalytic activity">
    <reaction evidence="1">
        <text>6-hydroxymethyl-7,8-dihydropterin + ATP = (7,8-dihydropterin-6-yl)methyl diphosphate + AMP + H(+)</text>
        <dbReference type="Rhea" id="RHEA:11412"/>
        <dbReference type="ChEBI" id="CHEBI:15378"/>
        <dbReference type="ChEBI" id="CHEBI:30616"/>
        <dbReference type="ChEBI" id="CHEBI:44841"/>
        <dbReference type="ChEBI" id="CHEBI:72950"/>
        <dbReference type="ChEBI" id="CHEBI:456215"/>
        <dbReference type="EC" id="2.7.6.3"/>
    </reaction>
</comment>
<comment type="caution">
    <text evidence="10">The sequence shown here is derived from an EMBL/GenBank/DDBJ whole genome shotgun (WGS) entry which is preliminary data.</text>
</comment>
<dbReference type="PANTHER" id="PTHR43071">
    <property type="entry name" value="2-AMINO-4-HYDROXY-6-HYDROXYMETHYLDIHYDROPTERIDINE PYROPHOSPHOKINASE"/>
    <property type="match status" value="1"/>
</dbReference>
<dbReference type="GO" id="GO:0046654">
    <property type="term" value="P:tetrahydrofolate biosynthetic process"/>
    <property type="evidence" value="ECO:0007669"/>
    <property type="project" value="UniProtKB-UniPathway"/>
</dbReference>
<keyword evidence="7" id="KW-0067">ATP-binding</keyword>
<dbReference type="InterPro" id="IPR035907">
    <property type="entry name" value="Hppk_sf"/>
</dbReference>
<dbReference type="GO" id="GO:0003848">
    <property type="term" value="F:2-amino-4-hydroxy-6-hydroxymethyldihydropteridine diphosphokinase activity"/>
    <property type="evidence" value="ECO:0007669"/>
    <property type="project" value="UniProtKB-EC"/>
</dbReference>
<dbReference type="Gene3D" id="3.30.70.560">
    <property type="entry name" value="7,8-Dihydro-6-hydroxymethylpterin-pyrophosphokinase HPPK"/>
    <property type="match status" value="1"/>
</dbReference>
<sequence>MSRAWIGLGSNLGRREMYLHTALQKIAELQDTHIMALSSVYVTEPQGLTEQPHFYNMVVEVETGLTPHGLLDRLSDIECALGRVRTVRYGPRTIDLDLLLYGDEVLSDERLIVPHPRMGERAFVLVPLLEIYPGALDPRTGRAFAEHLHALHTQGVERAENGVQAAVKQHISVRQN</sequence>
<dbReference type="InterPro" id="IPR000550">
    <property type="entry name" value="Hppk"/>
</dbReference>
<name>A0A2R6Y1K2_9BACL</name>
<evidence type="ECO:0000256" key="5">
    <source>
        <dbReference type="ARBA" id="ARBA00022741"/>
    </source>
</evidence>
<keyword evidence="4" id="KW-0808">Transferase</keyword>
<evidence type="ECO:0000256" key="1">
    <source>
        <dbReference type="ARBA" id="ARBA00000198"/>
    </source>
</evidence>
<evidence type="ECO:0000313" key="10">
    <source>
        <dbReference type="EMBL" id="PTQ56558.1"/>
    </source>
</evidence>
<dbReference type="UniPathway" id="UPA00077">
    <property type="reaction ID" value="UER00155"/>
</dbReference>
<protein>
    <recommendedName>
        <fullName evidence="3">2-amino-4-hydroxy-6-hydroxymethyldihydropteridine diphosphokinase</fullName>
        <ecNumber evidence="3">2.7.6.3</ecNumber>
    </recommendedName>
</protein>
<dbReference type="EC" id="2.7.6.3" evidence="3"/>
<dbReference type="Proteomes" id="UP000244338">
    <property type="component" value="Unassembled WGS sequence"/>
</dbReference>
<dbReference type="AlphaFoldDB" id="A0A2R6Y1K2"/>
<evidence type="ECO:0000256" key="4">
    <source>
        <dbReference type="ARBA" id="ARBA00022679"/>
    </source>
</evidence>
<dbReference type="SUPFAM" id="SSF55083">
    <property type="entry name" value="6-hydroxymethyl-7,8-dihydropterin pyrophosphokinase, HPPK"/>
    <property type="match status" value="1"/>
</dbReference>
<keyword evidence="8" id="KW-0289">Folate biosynthesis</keyword>
<accession>A0A2R6Y1K2</accession>
<dbReference type="GO" id="GO:0046656">
    <property type="term" value="P:folic acid biosynthetic process"/>
    <property type="evidence" value="ECO:0007669"/>
    <property type="project" value="UniProtKB-KW"/>
</dbReference>
<evidence type="ECO:0000256" key="6">
    <source>
        <dbReference type="ARBA" id="ARBA00022777"/>
    </source>
</evidence>
<evidence type="ECO:0000256" key="8">
    <source>
        <dbReference type="ARBA" id="ARBA00022909"/>
    </source>
</evidence>
<dbReference type="CDD" id="cd00483">
    <property type="entry name" value="HPPK"/>
    <property type="match status" value="1"/>
</dbReference>